<dbReference type="EMBL" id="JBBNAG010000009">
    <property type="protein sequence ID" value="KAK9104766.1"/>
    <property type="molecule type" value="Genomic_DNA"/>
</dbReference>
<dbReference type="AlphaFoldDB" id="A0AAP0F3R8"/>
<comment type="caution">
    <text evidence="1">The sequence shown here is derived from an EMBL/GenBank/DDBJ whole genome shotgun (WGS) entry which is preliminary data.</text>
</comment>
<evidence type="ECO:0000313" key="1">
    <source>
        <dbReference type="EMBL" id="KAK9104766.1"/>
    </source>
</evidence>
<name>A0AAP0F3R8_9MAGN</name>
<dbReference type="Proteomes" id="UP001419268">
    <property type="component" value="Unassembled WGS sequence"/>
</dbReference>
<evidence type="ECO:0000313" key="2">
    <source>
        <dbReference type="Proteomes" id="UP001419268"/>
    </source>
</evidence>
<gene>
    <name evidence="1" type="ORF">Scep_021610</name>
</gene>
<keyword evidence="2" id="KW-1185">Reference proteome</keyword>
<sequence length="64" mass="7528">MNFQKTSHDLLWTCCFEASRDQQQVVTASHVFRTYSKRDLKSRFQFHKKKFGRGSDMAGNVLDL</sequence>
<accession>A0AAP0F3R8</accession>
<proteinExistence type="predicted"/>
<protein>
    <submittedName>
        <fullName evidence="1">Uncharacterized protein</fullName>
    </submittedName>
</protein>
<organism evidence="1 2">
    <name type="scientific">Stephania cephalantha</name>
    <dbReference type="NCBI Taxonomy" id="152367"/>
    <lineage>
        <taxon>Eukaryota</taxon>
        <taxon>Viridiplantae</taxon>
        <taxon>Streptophyta</taxon>
        <taxon>Embryophyta</taxon>
        <taxon>Tracheophyta</taxon>
        <taxon>Spermatophyta</taxon>
        <taxon>Magnoliopsida</taxon>
        <taxon>Ranunculales</taxon>
        <taxon>Menispermaceae</taxon>
        <taxon>Menispermoideae</taxon>
        <taxon>Cissampelideae</taxon>
        <taxon>Stephania</taxon>
    </lineage>
</organism>
<reference evidence="1 2" key="1">
    <citation type="submission" date="2024-01" db="EMBL/GenBank/DDBJ databases">
        <title>Genome assemblies of Stephania.</title>
        <authorList>
            <person name="Yang L."/>
        </authorList>
    </citation>
    <scope>NUCLEOTIDE SEQUENCE [LARGE SCALE GENOMIC DNA]</scope>
    <source>
        <strain evidence="1">JXDWG</strain>
        <tissue evidence="1">Leaf</tissue>
    </source>
</reference>